<sequence>MVVGSHLLFHIYIMS</sequence>
<reference evidence="1" key="1">
    <citation type="submission" date="2014-09" db="EMBL/GenBank/DDBJ databases">
        <authorList>
            <person name="Magalhaes I.L.F."/>
            <person name="Oliveira U."/>
            <person name="Santos F.R."/>
            <person name="Vidigal T.H.D.A."/>
            <person name="Brescovit A.D."/>
            <person name="Santos A.J."/>
        </authorList>
    </citation>
    <scope>NUCLEOTIDE SEQUENCE</scope>
    <source>
        <tissue evidence="1">Shoot tissue taken approximately 20 cm above the soil surface</tissue>
    </source>
</reference>
<dbReference type="EMBL" id="GBRH01266258">
    <property type="protein sequence ID" value="JAD31637.1"/>
    <property type="molecule type" value="Transcribed_RNA"/>
</dbReference>
<reference evidence="1" key="2">
    <citation type="journal article" date="2015" name="Data Brief">
        <title>Shoot transcriptome of the giant reed, Arundo donax.</title>
        <authorList>
            <person name="Barrero R.A."/>
            <person name="Guerrero F.D."/>
            <person name="Moolhuijzen P."/>
            <person name="Goolsby J.A."/>
            <person name="Tidwell J."/>
            <person name="Bellgard S.E."/>
            <person name="Bellgard M.I."/>
        </authorList>
    </citation>
    <scope>NUCLEOTIDE SEQUENCE</scope>
    <source>
        <tissue evidence="1">Shoot tissue taken approximately 20 cm above the soil surface</tissue>
    </source>
</reference>
<name>A0A0A8Z9X0_ARUDO</name>
<protein>
    <submittedName>
        <fullName evidence="1">Uncharacterized protein</fullName>
    </submittedName>
</protein>
<accession>A0A0A8Z9X0</accession>
<evidence type="ECO:0000313" key="1">
    <source>
        <dbReference type="EMBL" id="JAD31637.1"/>
    </source>
</evidence>
<proteinExistence type="predicted"/>
<organism evidence="1">
    <name type="scientific">Arundo donax</name>
    <name type="common">Giant reed</name>
    <name type="synonym">Donax arundinaceus</name>
    <dbReference type="NCBI Taxonomy" id="35708"/>
    <lineage>
        <taxon>Eukaryota</taxon>
        <taxon>Viridiplantae</taxon>
        <taxon>Streptophyta</taxon>
        <taxon>Embryophyta</taxon>
        <taxon>Tracheophyta</taxon>
        <taxon>Spermatophyta</taxon>
        <taxon>Magnoliopsida</taxon>
        <taxon>Liliopsida</taxon>
        <taxon>Poales</taxon>
        <taxon>Poaceae</taxon>
        <taxon>PACMAD clade</taxon>
        <taxon>Arundinoideae</taxon>
        <taxon>Arundineae</taxon>
        <taxon>Arundo</taxon>
    </lineage>
</organism>